<feature type="domain" description="Transcription regulator PadR N-terminal" evidence="1">
    <location>
        <begin position="114"/>
        <end position="185"/>
    </location>
</feature>
<dbReference type="InterPro" id="IPR036388">
    <property type="entry name" value="WH-like_DNA-bd_sf"/>
</dbReference>
<dbReference type="InterPro" id="IPR005149">
    <property type="entry name" value="Tscrpt_reg_PadR_N"/>
</dbReference>
<organism evidence="2 3">
    <name type="scientific">Cryobacterium breve</name>
    <dbReference type="NCBI Taxonomy" id="1259258"/>
    <lineage>
        <taxon>Bacteria</taxon>
        <taxon>Bacillati</taxon>
        <taxon>Actinomycetota</taxon>
        <taxon>Actinomycetes</taxon>
        <taxon>Micrococcales</taxon>
        <taxon>Microbacteriaceae</taxon>
        <taxon>Cryobacterium</taxon>
    </lineage>
</organism>
<protein>
    <submittedName>
        <fullName evidence="2">PadR family transcriptional regulator</fullName>
    </submittedName>
</protein>
<evidence type="ECO:0000313" key="2">
    <source>
        <dbReference type="EMBL" id="TFD01939.1"/>
    </source>
</evidence>
<evidence type="ECO:0000313" key="3">
    <source>
        <dbReference type="Proteomes" id="UP000298355"/>
    </source>
</evidence>
<reference evidence="2 3" key="1">
    <citation type="submission" date="2019-03" db="EMBL/GenBank/DDBJ databases">
        <title>Genomics of glacier-inhabiting Cryobacterium strains.</title>
        <authorList>
            <person name="Liu Q."/>
            <person name="Xin Y.-H."/>
        </authorList>
    </citation>
    <scope>NUCLEOTIDE SEQUENCE [LARGE SCALE GENOMIC DNA]</scope>
    <source>
        <strain evidence="2 3">TMT4-23</strain>
    </source>
</reference>
<dbReference type="Gene3D" id="1.10.10.10">
    <property type="entry name" value="Winged helix-like DNA-binding domain superfamily/Winged helix DNA-binding domain"/>
    <property type="match status" value="1"/>
</dbReference>
<keyword evidence="3" id="KW-1185">Reference proteome</keyword>
<accession>A0ABY2JED5</accession>
<gene>
    <name evidence="2" type="ORF">E3O65_00080</name>
</gene>
<dbReference type="Proteomes" id="UP000298355">
    <property type="component" value="Unassembled WGS sequence"/>
</dbReference>
<proteinExistence type="predicted"/>
<dbReference type="EMBL" id="SOGJ01000003">
    <property type="protein sequence ID" value="TFD01939.1"/>
    <property type="molecule type" value="Genomic_DNA"/>
</dbReference>
<comment type="caution">
    <text evidence="2">The sequence shown here is derived from an EMBL/GenBank/DDBJ whole genome shotgun (WGS) entry which is preliminary data.</text>
</comment>
<dbReference type="PANTHER" id="PTHR33169">
    <property type="entry name" value="PADR-FAMILY TRANSCRIPTIONAL REGULATOR"/>
    <property type="match status" value="1"/>
</dbReference>
<dbReference type="InterPro" id="IPR036390">
    <property type="entry name" value="WH_DNA-bd_sf"/>
</dbReference>
<dbReference type="Pfam" id="PF03551">
    <property type="entry name" value="PadR"/>
    <property type="match status" value="1"/>
</dbReference>
<name>A0ABY2JED5_9MICO</name>
<dbReference type="SUPFAM" id="SSF46785">
    <property type="entry name" value="Winged helix' DNA-binding domain"/>
    <property type="match status" value="1"/>
</dbReference>
<dbReference type="InterPro" id="IPR052509">
    <property type="entry name" value="Metal_resp_DNA-bind_regulator"/>
</dbReference>
<evidence type="ECO:0000259" key="1">
    <source>
        <dbReference type="Pfam" id="PF03551"/>
    </source>
</evidence>
<dbReference type="PANTHER" id="PTHR33169:SF14">
    <property type="entry name" value="TRANSCRIPTIONAL REGULATOR RV3488"/>
    <property type="match status" value="1"/>
</dbReference>
<sequence>MSPKGGTIVETCPCSSHRSWTIRNDVLGTFADLDAYNTRRHPAAGFTALIRDLHGAQNPPLGLRSLRGPIWPRTGVLLIRIYLPIVASMARRRPGTLFPIEVDILESGLALQASEGSFYGFALAKQLSSHDGFALTAHGTLYKALSRMAESGILEASWEDPASAESEGRPRRRLYTVTAEGSRALVRAQAEANRKEANVPRIAQTGATFA</sequence>